<dbReference type="Pfam" id="PF20417">
    <property type="entry name" value="Gemin6_C"/>
    <property type="match status" value="1"/>
</dbReference>
<dbReference type="PROSITE" id="PS52001">
    <property type="entry name" value="AD"/>
    <property type="match status" value="1"/>
</dbReference>
<gene>
    <name evidence="2" type="ORF">EVAR_92804_1</name>
</gene>
<dbReference type="EMBL" id="BGZK01002430">
    <property type="protein sequence ID" value="GBP93873.1"/>
    <property type="molecule type" value="Genomic_DNA"/>
</dbReference>
<keyword evidence="3" id="KW-1185">Reference proteome</keyword>
<accession>A0A4C2A3N8</accession>
<dbReference type="InterPro" id="IPR047574">
    <property type="entry name" value="AD"/>
</dbReference>
<protein>
    <recommendedName>
        <fullName evidence="1">AD domain-containing protein</fullName>
    </recommendedName>
</protein>
<organism evidence="2 3">
    <name type="scientific">Eumeta variegata</name>
    <name type="common">Bagworm moth</name>
    <name type="synonym">Eumeta japonica</name>
    <dbReference type="NCBI Taxonomy" id="151549"/>
    <lineage>
        <taxon>Eukaryota</taxon>
        <taxon>Metazoa</taxon>
        <taxon>Ecdysozoa</taxon>
        <taxon>Arthropoda</taxon>
        <taxon>Hexapoda</taxon>
        <taxon>Insecta</taxon>
        <taxon>Pterygota</taxon>
        <taxon>Neoptera</taxon>
        <taxon>Endopterygota</taxon>
        <taxon>Lepidoptera</taxon>
        <taxon>Glossata</taxon>
        <taxon>Ditrysia</taxon>
        <taxon>Tineoidea</taxon>
        <taxon>Psychidae</taxon>
        <taxon>Oiketicinae</taxon>
        <taxon>Eumeta</taxon>
    </lineage>
</organism>
<dbReference type="InterPro" id="IPR046856">
    <property type="entry name" value="Gemin6_C"/>
</dbReference>
<dbReference type="AlphaFoldDB" id="A0A4C2A3N8"/>
<evidence type="ECO:0000313" key="3">
    <source>
        <dbReference type="Proteomes" id="UP000299102"/>
    </source>
</evidence>
<dbReference type="OrthoDB" id="77463at2759"/>
<reference evidence="2 3" key="1">
    <citation type="journal article" date="2019" name="Commun. Biol.">
        <title>The bagworm genome reveals a unique fibroin gene that provides high tensile strength.</title>
        <authorList>
            <person name="Kono N."/>
            <person name="Nakamura H."/>
            <person name="Ohtoshi R."/>
            <person name="Tomita M."/>
            <person name="Numata K."/>
            <person name="Arakawa K."/>
        </authorList>
    </citation>
    <scope>NUCLEOTIDE SEQUENCE [LARGE SCALE GENOMIC DNA]</scope>
</reference>
<name>A0A4C2A3N8_EUMVA</name>
<sequence>MECRDRSFRLRLRARLQAERDNESCFFVHAAGVHRLKDVITSKVLKEDHYKMTLIPGHAILNIKEESTNLKPPECKFIPEPSEEEITMRKRKIIAWLEKNLLPVREKEGVIDLGSASILAPYGPHEIFTNNPVIASQIQKVISNMPDDFEA</sequence>
<evidence type="ECO:0000313" key="2">
    <source>
        <dbReference type="EMBL" id="GBP93873.1"/>
    </source>
</evidence>
<dbReference type="Proteomes" id="UP000299102">
    <property type="component" value="Unassembled WGS sequence"/>
</dbReference>
<feature type="domain" description="AD" evidence="1">
    <location>
        <begin position="59"/>
        <end position="150"/>
    </location>
</feature>
<comment type="caution">
    <text evidence="2">The sequence shown here is derived from an EMBL/GenBank/DDBJ whole genome shotgun (WGS) entry which is preliminary data.</text>
</comment>
<proteinExistence type="predicted"/>
<evidence type="ECO:0000259" key="1">
    <source>
        <dbReference type="PROSITE" id="PS52001"/>
    </source>
</evidence>